<dbReference type="PANTHER" id="PTHR30244:SF34">
    <property type="entry name" value="DTDP-4-AMINO-4,6-DIDEOXYGALACTOSE TRANSAMINASE"/>
    <property type="match status" value="1"/>
</dbReference>
<gene>
    <name evidence="1" type="ORF">METZ01_LOCUS99699</name>
</gene>
<dbReference type="SUPFAM" id="SSF53383">
    <property type="entry name" value="PLP-dependent transferases"/>
    <property type="match status" value="1"/>
</dbReference>
<dbReference type="PANTHER" id="PTHR30244">
    <property type="entry name" value="TRANSAMINASE"/>
    <property type="match status" value="1"/>
</dbReference>
<dbReference type="Gene3D" id="3.40.640.10">
    <property type="entry name" value="Type I PLP-dependent aspartate aminotransferase-like (Major domain)"/>
    <property type="match status" value="1"/>
</dbReference>
<accession>A0A381W2R7</accession>
<protein>
    <recommendedName>
        <fullName evidence="2">NarL family transcriptional regulator</fullName>
    </recommendedName>
</protein>
<proteinExistence type="predicted"/>
<dbReference type="GO" id="GO:0000271">
    <property type="term" value="P:polysaccharide biosynthetic process"/>
    <property type="evidence" value="ECO:0007669"/>
    <property type="project" value="TreeGrafter"/>
</dbReference>
<dbReference type="Pfam" id="PF01041">
    <property type="entry name" value="DegT_DnrJ_EryC1"/>
    <property type="match status" value="1"/>
</dbReference>
<dbReference type="PIRSF" id="PIRSF000390">
    <property type="entry name" value="PLP_StrS"/>
    <property type="match status" value="1"/>
</dbReference>
<reference evidence="1" key="1">
    <citation type="submission" date="2018-05" db="EMBL/GenBank/DDBJ databases">
        <authorList>
            <person name="Lanie J.A."/>
            <person name="Ng W.-L."/>
            <person name="Kazmierczak K.M."/>
            <person name="Andrzejewski T.M."/>
            <person name="Davidsen T.M."/>
            <person name="Wayne K.J."/>
            <person name="Tettelin H."/>
            <person name="Glass J.I."/>
            <person name="Rusch D."/>
            <person name="Podicherti R."/>
            <person name="Tsui H.-C.T."/>
            <person name="Winkler M.E."/>
        </authorList>
    </citation>
    <scope>NUCLEOTIDE SEQUENCE</scope>
</reference>
<sequence length="401" mass="45512">MTGNTNTERVPYGLAVHDHEEENAVLEVIRNHKTIMGEKVQQFENEIAVLFGKKFGVMVNSGSSANLLTYEILNMPENSEVITPILTFATTLSPIIKNKLLPVFVDVEPETYIVNIDQIEKAITKKTKALMIPSLLGNVPDLARLRKLADDNNLIFIEDSADTLGATFDGKPTGVFSDFSTTSFYGSHIITAAGEGGMVCCNNKKWEEKCRIIRGWGRTSALNESEKLEERFGIELDKIPYDSKFIFEEIGYNFLPTEISAAFGLVQLKKLKKFSEIRQKNFDNLYSFFSNSKFFKVPKQLPQVKTSWLAFPLTITFNAPFSRMELVKYLETNNIQTRPIFTGNVLRQPAFKKINYKNIGKEFSVANNIMENSFLIGCNHGLNEKHMEKIKQSFTSFLDRF</sequence>
<name>A0A381W2R7_9ZZZZ</name>
<dbReference type="InterPro" id="IPR015422">
    <property type="entry name" value="PyrdxlP-dep_Trfase_small"/>
</dbReference>
<dbReference type="InterPro" id="IPR015421">
    <property type="entry name" value="PyrdxlP-dep_Trfase_major"/>
</dbReference>
<dbReference type="InterPro" id="IPR000653">
    <property type="entry name" value="DegT/StrS_aminotransferase"/>
</dbReference>
<evidence type="ECO:0000313" key="1">
    <source>
        <dbReference type="EMBL" id="SVA46845.1"/>
    </source>
</evidence>
<dbReference type="InterPro" id="IPR015424">
    <property type="entry name" value="PyrdxlP-dep_Trfase"/>
</dbReference>
<dbReference type="GO" id="GO:0030170">
    <property type="term" value="F:pyridoxal phosphate binding"/>
    <property type="evidence" value="ECO:0007669"/>
    <property type="project" value="TreeGrafter"/>
</dbReference>
<dbReference type="GO" id="GO:0008483">
    <property type="term" value="F:transaminase activity"/>
    <property type="evidence" value="ECO:0007669"/>
    <property type="project" value="TreeGrafter"/>
</dbReference>
<dbReference type="Gene3D" id="3.90.1150.10">
    <property type="entry name" value="Aspartate Aminotransferase, domain 1"/>
    <property type="match status" value="1"/>
</dbReference>
<organism evidence="1">
    <name type="scientific">marine metagenome</name>
    <dbReference type="NCBI Taxonomy" id="408172"/>
    <lineage>
        <taxon>unclassified sequences</taxon>
        <taxon>metagenomes</taxon>
        <taxon>ecological metagenomes</taxon>
    </lineage>
</organism>
<dbReference type="AlphaFoldDB" id="A0A381W2R7"/>
<dbReference type="CDD" id="cd00616">
    <property type="entry name" value="AHBA_syn"/>
    <property type="match status" value="1"/>
</dbReference>
<dbReference type="EMBL" id="UINC01010538">
    <property type="protein sequence ID" value="SVA46845.1"/>
    <property type="molecule type" value="Genomic_DNA"/>
</dbReference>
<evidence type="ECO:0008006" key="2">
    <source>
        <dbReference type="Google" id="ProtNLM"/>
    </source>
</evidence>